<dbReference type="Proteomes" id="UP000198424">
    <property type="component" value="Unassembled WGS sequence"/>
</dbReference>
<dbReference type="PROSITE" id="PS51257">
    <property type="entry name" value="PROKAR_LIPOPROTEIN"/>
    <property type="match status" value="1"/>
</dbReference>
<evidence type="ECO:0000313" key="2">
    <source>
        <dbReference type="Proteomes" id="UP000198424"/>
    </source>
</evidence>
<name>A0ABX4CJC7_FLAHY</name>
<reference evidence="1 2" key="1">
    <citation type="submission" date="2016-11" db="EMBL/GenBank/DDBJ databases">
        <title>Whole genomes of Flavobacteriaceae.</title>
        <authorList>
            <person name="Stine C."/>
            <person name="Li C."/>
            <person name="Tadesse D."/>
        </authorList>
    </citation>
    <scope>NUCLEOTIDE SEQUENCE [LARGE SCALE GENOMIC DNA]</scope>
    <source>
        <strain evidence="1 2">ATCC 29551</strain>
    </source>
</reference>
<proteinExistence type="predicted"/>
<evidence type="ECO:0008006" key="3">
    <source>
        <dbReference type="Google" id="ProtNLM"/>
    </source>
</evidence>
<accession>A0ABX4CJC7</accession>
<comment type="caution">
    <text evidence="1">The sequence shown here is derived from an EMBL/GenBank/DDBJ whole genome shotgun (WGS) entry which is preliminary data.</text>
</comment>
<dbReference type="RefSeq" id="WP_051885671.1">
    <property type="nucleotide sequence ID" value="NZ_JBEWQG010000006.1"/>
</dbReference>
<dbReference type="EMBL" id="MUGY01000007">
    <property type="protein sequence ID" value="OXA95335.1"/>
    <property type="molecule type" value="Genomic_DNA"/>
</dbReference>
<evidence type="ECO:0000313" key="1">
    <source>
        <dbReference type="EMBL" id="OXA95335.1"/>
    </source>
</evidence>
<protein>
    <recommendedName>
        <fullName evidence="3">Cytochrome c domain-containing protein</fullName>
    </recommendedName>
</protein>
<organism evidence="1 2">
    <name type="scientific">Flavobacterium hydatis</name>
    <name type="common">Cytophaga aquatilis</name>
    <dbReference type="NCBI Taxonomy" id="991"/>
    <lineage>
        <taxon>Bacteria</taxon>
        <taxon>Pseudomonadati</taxon>
        <taxon>Bacteroidota</taxon>
        <taxon>Flavobacteriia</taxon>
        <taxon>Flavobacteriales</taxon>
        <taxon>Flavobacteriaceae</taxon>
        <taxon>Flavobacterium</taxon>
    </lineage>
</organism>
<gene>
    <name evidence="1" type="ORF">B0A62_08485</name>
</gene>
<keyword evidence="2" id="KW-1185">Reference proteome</keyword>
<sequence length="496" mass="55917">MKTKSTFSTVLTILSLIILVIYSCGKNSKSKEDKTYSNLELPETNRAFLNHRDSVPSQQQYNAPLFVLSHDYPTKVKPVVNPSWQQALKGQPISESNAFAYMDSLKSHIAPNILPFFADNKKWKAAKYGWFNEPWLGLQREAILGAYLGNGNPANMFKTLKEDEAGYALVLYDSTAAYTLGQIWGKTGQKVNLVKDAAQFKEGSIIVKFAFSNINYPNWPVLKNAQTFNIYDTIATKENPKSGYQMRKVSFFQMDVIVKDSKTSPKTGWVFSTFVYKMNPRMDPPKDKAKRLLWDWDNMVPLGAMWGNDPAVNSPVKPPYPKLYETVINPNAPEYSKETLGWGGRLSGPNDGAVVQNAFDSSTNKKYKNLAVSSCMSCHSPAQAPLKSFVFPGNMVSVTVNKIEYDTLHIYTPGSPKWNLWFRDDYGNIPFDSGPYQVALDYDMVTALQSIPAFDSAQKGKQNNMYNSLEQKKLVKRNVDAIKKFRLHNTKIVAKN</sequence>